<dbReference type="EMBL" id="UZAI01001526">
    <property type="protein sequence ID" value="VDO62849.1"/>
    <property type="molecule type" value="Genomic_DNA"/>
</dbReference>
<sequence>MEVNRTHIEEDTELRQKASPHLESSSSKKKWNTKEHITSRNGDRHEKNEQQLDRTGKERSRQNSEIDAILYTTEEHLELNCQPTPKSEFSIQMSRQFYCMGRKRGELPMQSSRRYKCLLTSVYAKHFTSVGRTLSETTYCGREQTRSQRWKKSGRSVGS</sequence>
<accession>A0A3P7XA89</accession>
<evidence type="ECO:0000313" key="3">
    <source>
        <dbReference type="Proteomes" id="UP000277204"/>
    </source>
</evidence>
<dbReference type="Proteomes" id="UP000277204">
    <property type="component" value="Unassembled WGS sequence"/>
</dbReference>
<organism evidence="2 3">
    <name type="scientific">Schistosoma margrebowiei</name>
    <dbReference type="NCBI Taxonomy" id="48269"/>
    <lineage>
        <taxon>Eukaryota</taxon>
        <taxon>Metazoa</taxon>
        <taxon>Spiralia</taxon>
        <taxon>Lophotrochozoa</taxon>
        <taxon>Platyhelminthes</taxon>
        <taxon>Trematoda</taxon>
        <taxon>Digenea</taxon>
        <taxon>Strigeidida</taxon>
        <taxon>Schistosomatoidea</taxon>
        <taxon>Schistosomatidae</taxon>
        <taxon>Schistosoma</taxon>
    </lineage>
</organism>
<feature type="compositionally biased region" description="Basic and acidic residues" evidence="1">
    <location>
        <begin position="1"/>
        <end position="16"/>
    </location>
</feature>
<evidence type="ECO:0000313" key="2">
    <source>
        <dbReference type="EMBL" id="VDO62849.1"/>
    </source>
</evidence>
<name>A0A3P7XA89_9TREM</name>
<gene>
    <name evidence="2" type="ORF">SMRZ_LOCUS4711</name>
</gene>
<protein>
    <submittedName>
        <fullName evidence="2">Uncharacterized protein</fullName>
    </submittedName>
</protein>
<reference evidence="2 3" key="1">
    <citation type="submission" date="2018-11" db="EMBL/GenBank/DDBJ databases">
        <authorList>
            <consortium name="Pathogen Informatics"/>
        </authorList>
    </citation>
    <scope>NUCLEOTIDE SEQUENCE [LARGE SCALE GENOMIC DNA]</scope>
    <source>
        <strain evidence="2 3">Zambia</strain>
    </source>
</reference>
<feature type="compositionally biased region" description="Basic and acidic residues" evidence="1">
    <location>
        <begin position="32"/>
        <end position="64"/>
    </location>
</feature>
<feature type="region of interest" description="Disordered" evidence="1">
    <location>
        <begin position="1"/>
        <end position="65"/>
    </location>
</feature>
<proteinExistence type="predicted"/>
<keyword evidence="3" id="KW-1185">Reference proteome</keyword>
<evidence type="ECO:0000256" key="1">
    <source>
        <dbReference type="SAM" id="MobiDB-lite"/>
    </source>
</evidence>
<dbReference type="AlphaFoldDB" id="A0A3P7XA89"/>